<sequence>MVNDEKKAVDVFSVFPRFLDTPGLIEQDFRLLFGEVTANKSLEKWTTSLKAEVIKESHGLVPTTELLDLLRNAELAAEVENG</sequence>
<evidence type="ECO:0000313" key="2">
    <source>
        <dbReference type="Proteomes" id="UP001469553"/>
    </source>
</evidence>
<accession>A0ABV0Y7D8</accession>
<dbReference type="Proteomes" id="UP001469553">
    <property type="component" value="Unassembled WGS sequence"/>
</dbReference>
<protein>
    <submittedName>
        <fullName evidence="1">Uncharacterized protein</fullName>
    </submittedName>
</protein>
<comment type="caution">
    <text evidence="1">The sequence shown here is derived from an EMBL/GenBank/DDBJ whole genome shotgun (WGS) entry which is preliminary data.</text>
</comment>
<proteinExistence type="predicted"/>
<reference evidence="1 2" key="1">
    <citation type="submission" date="2021-06" db="EMBL/GenBank/DDBJ databases">
        <authorList>
            <person name="Palmer J.M."/>
        </authorList>
    </citation>
    <scope>NUCLEOTIDE SEQUENCE [LARGE SCALE GENOMIC DNA]</scope>
    <source>
        <strain evidence="1 2">AS_MEX2019</strain>
        <tissue evidence="1">Muscle</tissue>
    </source>
</reference>
<keyword evidence="2" id="KW-1185">Reference proteome</keyword>
<dbReference type="EMBL" id="JAHRIP010024324">
    <property type="protein sequence ID" value="MEQ2289703.1"/>
    <property type="molecule type" value="Genomic_DNA"/>
</dbReference>
<name>A0ABV0Y7D8_9TELE</name>
<gene>
    <name evidence="1" type="ORF">AMECASPLE_035943</name>
</gene>
<evidence type="ECO:0000313" key="1">
    <source>
        <dbReference type="EMBL" id="MEQ2289703.1"/>
    </source>
</evidence>
<organism evidence="1 2">
    <name type="scientific">Ameca splendens</name>
    <dbReference type="NCBI Taxonomy" id="208324"/>
    <lineage>
        <taxon>Eukaryota</taxon>
        <taxon>Metazoa</taxon>
        <taxon>Chordata</taxon>
        <taxon>Craniata</taxon>
        <taxon>Vertebrata</taxon>
        <taxon>Euteleostomi</taxon>
        <taxon>Actinopterygii</taxon>
        <taxon>Neopterygii</taxon>
        <taxon>Teleostei</taxon>
        <taxon>Neoteleostei</taxon>
        <taxon>Acanthomorphata</taxon>
        <taxon>Ovalentaria</taxon>
        <taxon>Atherinomorphae</taxon>
        <taxon>Cyprinodontiformes</taxon>
        <taxon>Goodeidae</taxon>
        <taxon>Ameca</taxon>
    </lineage>
</organism>